<dbReference type="Gene3D" id="3.30.160.60">
    <property type="entry name" value="Classic Zinc Finger"/>
    <property type="match status" value="9"/>
</dbReference>
<dbReference type="GO" id="GO:0008270">
    <property type="term" value="F:zinc ion binding"/>
    <property type="evidence" value="ECO:0007669"/>
    <property type="project" value="UniProtKB-KW"/>
</dbReference>
<feature type="compositionally biased region" description="Basic and acidic residues" evidence="2">
    <location>
        <begin position="14"/>
        <end position="24"/>
    </location>
</feature>
<dbReference type="GO" id="GO:0005634">
    <property type="term" value="C:nucleus"/>
    <property type="evidence" value="ECO:0007669"/>
    <property type="project" value="TreeGrafter"/>
</dbReference>
<dbReference type="EMBL" id="JAIWYP010000001">
    <property type="protein sequence ID" value="KAH3876815.1"/>
    <property type="molecule type" value="Genomic_DNA"/>
</dbReference>
<keyword evidence="1" id="KW-0862">Zinc</keyword>
<keyword evidence="1" id="KW-0479">Metal-binding</keyword>
<dbReference type="SUPFAM" id="SSF57667">
    <property type="entry name" value="beta-beta-alpha zinc fingers"/>
    <property type="match status" value="5"/>
</dbReference>
<sequence length="957" mass="106418">MSFQGGVGIKKHGGAHEAKDKSADEKTFSLTSQYLVCGHLSDSETSTSERLVSQDGGQADEGSMCENLPFLPELGTDCLDSYETAVVENNAEWLKARCKNLSQMEFDIGPQVASDEHIEFSVIPLDGKEGINADSLITSKTTSVHNPSQSSHIITCTQGAQYATPYLSLSGTNVKSESWQPEPCSSSNLLQSIILNDGNNQRTVLINDNNEIDLGTFDINLLKSNNNLTYKDGVLTILPVDSSEIEATCNVQSQIVNNTYSSSDDLNKEPLTQNLHEQESIPNMGTIILNANNVNNGHTNQESLALTTISIAADKTTDSTKIFVDTSQGRQLYELNISDLIKLQHSASEVKPVLNGAPTQSYILLGNPSKTSNGTTATIVQQNDTHIQLEVQGKDKNKPQMMYMCSAEGCGKVFKNMSKLTVHVMTHSGERPFRCTEPGCDWAFTKLYKLKRHQESHKGSKEFQCEKCNKKFTTIYNLKTHLLTHTRPCTEQCPFDGCDLKFQTRRELDKHLKTHEGIEKTYKCPYEGCNKLFLSPHCLGSHPRVHQIELNDLVCQFEGCGRKFDKMCRLKQHQRSHTGEKPFTCNYPGCDWAFSTASKLTRHMTKHTNSRKWICNVCGKAFLRSEHLKGHMISHTGIKPFICPVEGCNQKFVSKSSVYVHIKKHKNKGQRVSDNNSIVYHCPMDQCQEQYDCKTKLRSHMLKHFPETMTPEDAFGINITPLSQNGIGPKRTVIQPAAVKVKTSHDGSITIDPLEYMASTVNQDDGTVTNTHYTEASSVSTASEKREHTTPAKRRILGKKDSGEPEPMSSARTDYAGNKLLSEKAKKRQKLLREKAGNSSEEGTELSTSLTDETSTPTDTLETDTLRSHGITFRDPETGVLYVQMQLLQDDPPHPDLYSDEHMMTSQLDMTSVSQDNGNQAEFVGSTINLQDLVGLHQTTHSIAEKDLYGEVPILNA</sequence>
<dbReference type="InterPro" id="IPR013087">
    <property type="entry name" value="Znf_C2H2_type"/>
</dbReference>
<dbReference type="PANTHER" id="PTHR46179">
    <property type="entry name" value="ZINC FINGER PROTEIN"/>
    <property type="match status" value="1"/>
</dbReference>
<feature type="domain" description="C2H2-type" evidence="3">
    <location>
        <begin position="641"/>
        <end position="670"/>
    </location>
</feature>
<keyword evidence="1" id="KW-0863">Zinc-finger</keyword>
<dbReference type="InterPro" id="IPR051061">
    <property type="entry name" value="Zinc_finger_trans_reg"/>
</dbReference>
<feature type="region of interest" description="Disordered" evidence="2">
    <location>
        <begin position="774"/>
        <end position="865"/>
    </location>
</feature>
<dbReference type="Pfam" id="PF00096">
    <property type="entry name" value="zf-C2H2"/>
    <property type="match status" value="5"/>
</dbReference>
<reference evidence="4" key="2">
    <citation type="submission" date="2020-11" db="EMBL/GenBank/DDBJ databases">
        <authorList>
            <person name="McCartney M.A."/>
            <person name="Auch B."/>
            <person name="Kono T."/>
            <person name="Mallez S."/>
            <person name="Becker A."/>
            <person name="Gohl D.M."/>
            <person name="Silverstein K.A.T."/>
            <person name="Koren S."/>
            <person name="Bechman K.B."/>
            <person name="Herman A."/>
            <person name="Abrahante J.E."/>
            <person name="Garbe J."/>
        </authorList>
    </citation>
    <scope>NUCLEOTIDE SEQUENCE</scope>
    <source>
        <strain evidence="4">Duluth1</strain>
        <tissue evidence="4">Whole animal</tissue>
    </source>
</reference>
<dbReference type="AlphaFoldDB" id="A0A9D4MGA2"/>
<feature type="domain" description="C2H2-type" evidence="3">
    <location>
        <begin position="403"/>
        <end position="432"/>
    </location>
</feature>
<protein>
    <recommendedName>
        <fullName evidence="3">C2H2-type domain-containing protein</fullName>
    </recommendedName>
</protein>
<evidence type="ECO:0000259" key="3">
    <source>
        <dbReference type="PROSITE" id="PS50157"/>
    </source>
</evidence>
<proteinExistence type="predicted"/>
<dbReference type="GO" id="GO:0003712">
    <property type="term" value="F:transcription coregulator activity"/>
    <property type="evidence" value="ECO:0007669"/>
    <property type="project" value="TreeGrafter"/>
</dbReference>
<feature type="domain" description="C2H2-type" evidence="3">
    <location>
        <begin position="553"/>
        <end position="582"/>
    </location>
</feature>
<dbReference type="FunFam" id="3.30.160.60:FF:000007">
    <property type="entry name" value="Basic krueppel-like factor 3"/>
    <property type="match status" value="2"/>
</dbReference>
<dbReference type="Proteomes" id="UP000828390">
    <property type="component" value="Unassembled WGS sequence"/>
</dbReference>
<feature type="domain" description="C2H2-type" evidence="3">
    <location>
        <begin position="463"/>
        <end position="490"/>
    </location>
</feature>
<dbReference type="SMART" id="SM00355">
    <property type="entry name" value="ZnF_C2H2"/>
    <property type="match status" value="10"/>
</dbReference>
<dbReference type="PROSITE" id="PS00028">
    <property type="entry name" value="ZINC_FINGER_C2H2_1"/>
    <property type="match status" value="10"/>
</dbReference>
<dbReference type="InterPro" id="IPR036236">
    <property type="entry name" value="Znf_C2H2_sf"/>
</dbReference>
<reference evidence="4" key="1">
    <citation type="journal article" date="2019" name="bioRxiv">
        <title>The Genome of the Zebra Mussel, Dreissena polymorpha: A Resource for Invasive Species Research.</title>
        <authorList>
            <person name="McCartney M.A."/>
            <person name="Auch B."/>
            <person name="Kono T."/>
            <person name="Mallez S."/>
            <person name="Zhang Y."/>
            <person name="Obille A."/>
            <person name="Becker A."/>
            <person name="Abrahante J.E."/>
            <person name="Garbe J."/>
            <person name="Badalamenti J.P."/>
            <person name="Herman A."/>
            <person name="Mangelson H."/>
            <person name="Liachko I."/>
            <person name="Sullivan S."/>
            <person name="Sone E.D."/>
            <person name="Koren S."/>
            <person name="Silverstein K.A.T."/>
            <person name="Beckman K.B."/>
            <person name="Gohl D.M."/>
        </authorList>
    </citation>
    <scope>NUCLEOTIDE SEQUENCE</scope>
    <source>
        <strain evidence="4">Duluth1</strain>
        <tissue evidence="4">Whole animal</tissue>
    </source>
</reference>
<evidence type="ECO:0000256" key="2">
    <source>
        <dbReference type="SAM" id="MobiDB-lite"/>
    </source>
</evidence>
<evidence type="ECO:0000313" key="4">
    <source>
        <dbReference type="EMBL" id="KAH3876815.1"/>
    </source>
</evidence>
<dbReference type="GO" id="GO:0006357">
    <property type="term" value="P:regulation of transcription by RNA polymerase II"/>
    <property type="evidence" value="ECO:0007669"/>
    <property type="project" value="TreeGrafter"/>
</dbReference>
<dbReference type="PANTHER" id="PTHR46179:SF26">
    <property type="entry name" value="ZINC FINGER PROTEIN 423 HOMOLOG"/>
    <property type="match status" value="1"/>
</dbReference>
<feature type="domain" description="C2H2-type" evidence="3">
    <location>
        <begin position="583"/>
        <end position="612"/>
    </location>
</feature>
<feature type="domain" description="C2H2-type" evidence="3">
    <location>
        <begin position="491"/>
        <end position="520"/>
    </location>
</feature>
<evidence type="ECO:0000313" key="5">
    <source>
        <dbReference type="Proteomes" id="UP000828390"/>
    </source>
</evidence>
<comment type="caution">
    <text evidence="4">The sequence shown here is derived from an EMBL/GenBank/DDBJ whole genome shotgun (WGS) entry which is preliminary data.</text>
</comment>
<gene>
    <name evidence="4" type="ORF">DPMN_000665</name>
</gene>
<name>A0A9D4MGA2_DREPO</name>
<keyword evidence="5" id="KW-1185">Reference proteome</keyword>
<feature type="domain" description="C2H2-type" evidence="3">
    <location>
        <begin position="522"/>
        <end position="551"/>
    </location>
</feature>
<feature type="domain" description="C2H2-type" evidence="3">
    <location>
        <begin position="433"/>
        <end position="462"/>
    </location>
</feature>
<feature type="region of interest" description="Disordered" evidence="2">
    <location>
        <begin position="1"/>
        <end position="24"/>
    </location>
</feature>
<feature type="domain" description="C2H2-type" evidence="3">
    <location>
        <begin position="613"/>
        <end position="640"/>
    </location>
</feature>
<feature type="domain" description="C2H2-type" evidence="3">
    <location>
        <begin position="680"/>
        <end position="709"/>
    </location>
</feature>
<accession>A0A9D4MGA2</accession>
<dbReference type="PROSITE" id="PS50157">
    <property type="entry name" value="ZINC_FINGER_C2H2_2"/>
    <property type="match status" value="10"/>
</dbReference>
<feature type="compositionally biased region" description="Low complexity" evidence="2">
    <location>
        <begin position="839"/>
        <end position="860"/>
    </location>
</feature>
<organism evidence="4 5">
    <name type="scientific">Dreissena polymorpha</name>
    <name type="common">Zebra mussel</name>
    <name type="synonym">Mytilus polymorpha</name>
    <dbReference type="NCBI Taxonomy" id="45954"/>
    <lineage>
        <taxon>Eukaryota</taxon>
        <taxon>Metazoa</taxon>
        <taxon>Spiralia</taxon>
        <taxon>Lophotrochozoa</taxon>
        <taxon>Mollusca</taxon>
        <taxon>Bivalvia</taxon>
        <taxon>Autobranchia</taxon>
        <taxon>Heteroconchia</taxon>
        <taxon>Euheterodonta</taxon>
        <taxon>Imparidentia</taxon>
        <taxon>Neoheterodontei</taxon>
        <taxon>Myida</taxon>
        <taxon>Dreissenoidea</taxon>
        <taxon>Dreissenidae</taxon>
        <taxon>Dreissena</taxon>
    </lineage>
</organism>
<evidence type="ECO:0000256" key="1">
    <source>
        <dbReference type="PROSITE-ProRule" id="PRU00042"/>
    </source>
</evidence>